<evidence type="ECO:0000313" key="7">
    <source>
        <dbReference type="EMBL" id="PRP88529.1"/>
    </source>
</evidence>
<proteinExistence type="inferred from homology"/>
<feature type="compositionally biased region" description="Polar residues" evidence="6">
    <location>
        <begin position="1"/>
        <end position="12"/>
    </location>
</feature>
<reference evidence="7 8" key="1">
    <citation type="journal article" date="2018" name="Genome Biol. Evol.">
        <title>Multiple Roots of Fruiting Body Formation in Amoebozoa.</title>
        <authorList>
            <person name="Hillmann F."/>
            <person name="Forbes G."/>
            <person name="Novohradska S."/>
            <person name="Ferling I."/>
            <person name="Riege K."/>
            <person name="Groth M."/>
            <person name="Westermann M."/>
            <person name="Marz M."/>
            <person name="Spaller T."/>
            <person name="Winckler T."/>
            <person name="Schaap P."/>
            <person name="Glockner G."/>
        </authorList>
    </citation>
    <scope>NUCLEOTIDE SEQUENCE [LARGE SCALE GENOMIC DNA]</scope>
    <source>
        <strain evidence="7 8">Jena</strain>
    </source>
</reference>
<name>A0A2P6NX54_9EUKA</name>
<feature type="region of interest" description="Disordered" evidence="6">
    <location>
        <begin position="1"/>
        <end position="28"/>
    </location>
</feature>
<dbReference type="PANTHER" id="PTHR10543:SF24">
    <property type="entry name" value="CAROTENOID ISOMEROOXYGENASE"/>
    <property type="match status" value="1"/>
</dbReference>
<dbReference type="OrthoDB" id="407010at2759"/>
<comment type="similarity">
    <text evidence="1">Belongs to the carotenoid oxygenase family.</text>
</comment>
<dbReference type="PANTHER" id="PTHR10543">
    <property type="entry name" value="BETA-CAROTENE DIOXYGENASE"/>
    <property type="match status" value="1"/>
</dbReference>
<accession>A0A2P6NX54</accession>
<dbReference type="AlphaFoldDB" id="A0A2P6NX54"/>
<evidence type="ECO:0000256" key="3">
    <source>
        <dbReference type="ARBA" id="ARBA00023002"/>
    </source>
</evidence>
<feature type="binding site" evidence="5">
    <location>
        <position position="348"/>
    </location>
    <ligand>
        <name>Fe cation</name>
        <dbReference type="ChEBI" id="CHEBI:24875"/>
        <note>catalytic</note>
    </ligand>
</feature>
<sequence>MTTEAPQVNLTSPFGDKNVPETPQPTEVPVQGKIPEWVEGILYRTGLGKFSVVRPDGTIFHFHHPFDGLSMIHRFEIRKSDTTKVYYSSRHVANGVEKRIGQKDSTLVFFGPDPCKTVFGKVQSVWNQVRDQGKGTIARRMEEDAQGENINVTVTPNFPLSREMEETFHEDHGLALVVKTDGNMLQLLDKDTLEPKKVFTYGHVDKNPVLGGRFAAAHHQEDTETGEFFNFILEPFPVATWHVFSLKKGEKEEKARVFDQVRWNLSSYKGLLPLNPSYSHSFFLTKNYVILPNWSYYFRWNVLGVLWYGNAYESLKWDPEVPTLFHVLCRKTGKHVATYMSDPAFAFHTANAWDEEEVTYNGKVKRNIFMDVCTYKDTGIIEASFEFGRMKEHEGRGTYGSVDINKVKPASYVHKKGTGTRRGEDRPVSELRRYKLSDVPTPDLPESEFRPVQPRTAGYQLMCYDIDLARFNPLYHLKPYRYLWGTTASQLEPTIPGHETIILSALTKRDLNEPEKTKRWDAVNCSASEPVFIPRPGAEAEDDGVILSLVNQMLTGEITEKCFLLVLDASSMKEVARAEVGNFHAKTVHGSFVDGNRKAVSIN</sequence>
<evidence type="ECO:0000256" key="4">
    <source>
        <dbReference type="ARBA" id="ARBA00023004"/>
    </source>
</evidence>
<protein>
    <submittedName>
        <fullName evidence="7">Dioxygenase</fullName>
    </submittedName>
</protein>
<evidence type="ECO:0000256" key="6">
    <source>
        <dbReference type="SAM" id="MobiDB-lite"/>
    </source>
</evidence>
<dbReference type="Proteomes" id="UP000241769">
    <property type="component" value="Unassembled WGS sequence"/>
</dbReference>
<dbReference type="STRING" id="1890364.A0A2P6NX54"/>
<dbReference type="Pfam" id="PF03055">
    <property type="entry name" value="RPE65"/>
    <property type="match status" value="1"/>
</dbReference>
<feature type="binding site" evidence="5">
    <location>
        <position position="218"/>
    </location>
    <ligand>
        <name>Fe cation</name>
        <dbReference type="ChEBI" id="CHEBI:24875"/>
        <note>catalytic</note>
    </ligand>
</feature>
<keyword evidence="2 5" id="KW-0479">Metal-binding</keyword>
<evidence type="ECO:0000256" key="1">
    <source>
        <dbReference type="ARBA" id="ARBA00006787"/>
    </source>
</evidence>
<keyword evidence="8" id="KW-1185">Reference proteome</keyword>
<keyword evidence="4 5" id="KW-0408">Iron</keyword>
<organism evidence="7 8">
    <name type="scientific">Planoprotostelium fungivorum</name>
    <dbReference type="NCBI Taxonomy" id="1890364"/>
    <lineage>
        <taxon>Eukaryota</taxon>
        <taxon>Amoebozoa</taxon>
        <taxon>Evosea</taxon>
        <taxon>Variosea</taxon>
        <taxon>Cavosteliida</taxon>
        <taxon>Cavosteliaceae</taxon>
        <taxon>Planoprotostelium</taxon>
    </lineage>
</organism>
<evidence type="ECO:0000313" key="8">
    <source>
        <dbReference type="Proteomes" id="UP000241769"/>
    </source>
</evidence>
<dbReference type="InParanoid" id="A0A2P6NX54"/>
<dbReference type="GO" id="GO:0016121">
    <property type="term" value="P:carotene catabolic process"/>
    <property type="evidence" value="ECO:0007669"/>
    <property type="project" value="TreeGrafter"/>
</dbReference>
<dbReference type="GO" id="GO:0046872">
    <property type="term" value="F:metal ion binding"/>
    <property type="evidence" value="ECO:0007669"/>
    <property type="project" value="UniProtKB-KW"/>
</dbReference>
<dbReference type="EMBL" id="MDYQ01000009">
    <property type="protein sequence ID" value="PRP88529.1"/>
    <property type="molecule type" value="Genomic_DNA"/>
</dbReference>
<evidence type="ECO:0000256" key="2">
    <source>
        <dbReference type="ARBA" id="ARBA00022723"/>
    </source>
</evidence>
<comment type="cofactor">
    <cofactor evidence="5">
        <name>Fe(2+)</name>
        <dbReference type="ChEBI" id="CHEBI:29033"/>
    </cofactor>
    <text evidence="5">Binds 1 Fe(2+) ion per subunit.</text>
</comment>
<dbReference type="GO" id="GO:0010436">
    <property type="term" value="F:carotenoid dioxygenase activity"/>
    <property type="evidence" value="ECO:0007669"/>
    <property type="project" value="TreeGrafter"/>
</dbReference>
<evidence type="ECO:0000256" key="5">
    <source>
        <dbReference type="PIRSR" id="PIRSR604294-1"/>
    </source>
</evidence>
<dbReference type="InterPro" id="IPR004294">
    <property type="entry name" value="Carotenoid_Oase"/>
</dbReference>
<comment type="caution">
    <text evidence="7">The sequence shown here is derived from an EMBL/GenBank/DDBJ whole genome shotgun (WGS) entry which is preliminary data.</text>
</comment>
<feature type="binding site" evidence="5">
    <location>
        <position position="280"/>
    </location>
    <ligand>
        <name>Fe cation</name>
        <dbReference type="ChEBI" id="CHEBI:24875"/>
        <note>catalytic</note>
    </ligand>
</feature>
<gene>
    <name evidence="7" type="ORF">PROFUN_02940</name>
</gene>
<feature type="binding site" evidence="5">
    <location>
        <position position="589"/>
    </location>
    <ligand>
        <name>Fe cation</name>
        <dbReference type="ChEBI" id="CHEBI:24875"/>
        <note>catalytic</note>
    </ligand>
</feature>
<keyword evidence="7" id="KW-0223">Dioxygenase</keyword>
<keyword evidence="3" id="KW-0560">Oxidoreductase</keyword>